<evidence type="ECO:0000313" key="5">
    <source>
        <dbReference type="Proteomes" id="UP000239649"/>
    </source>
</evidence>
<name>A0A2P6VFW0_9CHLO</name>
<feature type="signal peptide" evidence="3">
    <location>
        <begin position="1"/>
        <end position="30"/>
    </location>
</feature>
<evidence type="ECO:0000313" key="4">
    <source>
        <dbReference type="EMBL" id="PSC72982.1"/>
    </source>
</evidence>
<feature type="compositionally biased region" description="Low complexity" evidence="2">
    <location>
        <begin position="317"/>
        <end position="338"/>
    </location>
</feature>
<dbReference type="Proteomes" id="UP000239649">
    <property type="component" value="Unassembled WGS sequence"/>
</dbReference>
<dbReference type="OrthoDB" id="406505at2759"/>
<organism evidence="4 5">
    <name type="scientific">Micractinium conductrix</name>
    <dbReference type="NCBI Taxonomy" id="554055"/>
    <lineage>
        <taxon>Eukaryota</taxon>
        <taxon>Viridiplantae</taxon>
        <taxon>Chlorophyta</taxon>
        <taxon>core chlorophytes</taxon>
        <taxon>Trebouxiophyceae</taxon>
        <taxon>Chlorellales</taxon>
        <taxon>Chlorellaceae</taxon>
        <taxon>Chlorella clade</taxon>
        <taxon>Micractinium</taxon>
    </lineage>
</organism>
<evidence type="ECO:0000256" key="2">
    <source>
        <dbReference type="SAM" id="MobiDB-lite"/>
    </source>
</evidence>
<dbReference type="PROSITE" id="PS51257">
    <property type="entry name" value="PROKAR_LIPOPROTEIN"/>
    <property type="match status" value="1"/>
</dbReference>
<feature type="region of interest" description="Disordered" evidence="2">
    <location>
        <begin position="29"/>
        <end position="53"/>
    </location>
</feature>
<dbReference type="CDD" id="cd22191">
    <property type="entry name" value="DPBB_RlpA_EXP_N-like"/>
    <property type="match status" value="1"/>
</dbReference>
<dbReference type="PANTHER" id="PTHR31836:SF28">
    <property type="entry name" value="SRCR DOMAIN-CONTAINING PROTEIN-RELATED"/>
    <property type="match status" value="1"/>
</dbReference>
<dbReference type="PANTHER" id="PTHR31836">
    <property type="match status" value="1"/>
</dbReference>
<dbReference type="SUPFAM" id="SSF50685">
    <property type="entry name" value="Barwin-like endoglucanases"/>
    <property type="match status" value="1"/>
</dbReference>
<feature type="region of interest" description="Disordered" evidence="2">
    <location>
        <begin position="307"/>
        <end position="338"/>
    </location>
</feature>
<dbReference type="AlphaFoldDB" id="A0A2P6VFW0"/>
<keyword evidence="1 3" id="KW-0732">Signal</keyword>
<dbReference type="InterPro" id="IPR036908">
    <property type="entry name" value="RlpA-like_sf"/>
</dbReference>
<proteinExistence type="predicted"/>
<evidence type="ECO:0000256" key="3">
    <source>
        <dbReference type="SAM" id="SignalP"/>
    </source>
</evidence>
<feature type="chain" id="PRO_5015168891" evidence="3">
    <location>
        <begin position="31"/>
        <end position="338"/>
    </location>
</feature>
<dbReference type="InterPro" id="IPR051477">
    <property type="entry name" value="Expansin_CellWall"/>
</dbReference>
<evidence type="ECO:0000256" key="1">
    <source>
        <dbReference type="ARBA" id="ARBA00022729"/>
    </source>
</evidence>
<accession>A0A2P6VFW0</accession>
<dbReference type="Gene3D" id="2.40.40.10">
    <property type="entry name" value="RlpA-like domain"/>
    <property type="match status" value="1"/>
</dbReference>
<protein>
    <submittedName>
        <fullName evidence="4">Expansin 1</fullName>
    </submittedName>
</protein>
<keyword evidence="5" id="KW-1185">Reference proteome</keyword>
<comment type="caution">
    <text evidence="4">The sequence shown here is derived from an EMBL/GenBank/DDBJ whole genome shotgun (WGS) entry which is preliminary data.</text>
</comment>
<dbReference type="EMBL" id="LHPF02000008">
    <property type="protein sequence ID" value="PSC72982.1"/>
    <property type="molecule type" value="Genomic_DNA"/>
</dbReference>
<reference evidence="4 5" key="1">
    <citation type="journal article" date="2018" name="Plant J.">
        <title>Genome sequences of Chlorella sorokiniana UTEX 1602 and Micractinium conductrix SAG 241.80: implications to maltose excretion by a green alga.</title>
        <authorList>
            <person name="Arriola M.B."/>
            <person name="Velmurugan N."/>
            <person name="Zhang Y."/>
            <person name="Plunkett M.H."/>
            <person name="Hondzo H."/>
            <person name="Barney B.M."/>
        </authorList>
    </citation>
    <scope>NUCLEOTIDE SEQUENCE [LARGE SCALE GENOMIC DNA]</scope>
    <source>
        <strain evidence="4 5">SAG 241.80</strain>
    </source>
</reference>
<sequence length="338" mass="34613">MRPPQARGLALICALLACGQLWGGLPGAAAQPEGAGDARTAGSADGGSPDEAAGFLTPEEAAALLPGPGAGTGVTTQEESGQQYGLAAGPAGEIARLKYAGTAVSAYEATPLASAGAIDLGCGFGFVDEDFRAAYIGVGNDYWGKGFACGRCVRLQCDDAACQPLGARMVVQVVDLCGDCLGANIALSIPAFQNFTAGSDLNTLQVSWEFLPDCSPYVNGTIKMLVKPGGNAYFQAFNFANSLVPIVAAQINGDRLRPGTSNYWEWNPGKAIDPSQPLELALAGATRQVLRLRISQLRSQDLKVQFKPAAVPPPGEPAAAAPAPAQPAPVEAASEPSP</sequence>
<gene>
    <name evidence="4" type="ORF">C2E20_3796</name>
</gene>